<evidence type="ECO:0000256" key="3">
    <source>
        <dbReference type="PROSITE-ProRule" id="PRU10141"/>
    </source>
</evidence>
<dbReference type="PANTHER" id="PTHR48051:SF1">
    <property type="entry name" value="RAS SUPPRESSOR PROTEIN 1"/>
    <property type="match status" value="1"/>
</dbReference>
<dbReference type="PANTHER" id="PTHR48051">
    <property type="match status" value="1"/>
</dbReference>
<evidence type="ECO:0000256" key="2">
    <source>
        <dbReference type="ARBA" id="ARBA00022737"/>
    </source>
</evidence>
<dbReference type="PROSITE" id="PS00107">
    <property type="entry name" value="PROTEIN_KINASE_ATP"/>
    <property type="match status" value="1"/>
</dbReference>
<proteinExistence type="predicted"/>
<evidence type="ECO:0000313" key="5">
    <source>
        <dbReference type="EMBL" id="MBA9078136.1"/>
    </source>
</evidence>
<dbReference type="Pfam" id="PF07714">
    <property type="entry name" value="PK_Tyr_Ser-Thr"/>
    <property type="match status" value="1"/>
</dbReference>
<comment type="caution">
    <text evidence="5">The sequence shown here is derived from an EMBL/GenBank/DDBJ whole genome shotgun (WGS) entry which is preliminary data.</text>
</comment>
<dbReference type="InterPro" id="IPR001611">
    <property type="entry name" value="Leu-rich_rpt"/>
</dbReference>
<dbReference type="Gene3D" id="1.10.510.10">
    <property type="entry name" value="Transferase(Phosphotransferase) domain 1"/>
    <property type="match status" value="1"/>
</dbReference>
<evidence type="ECO:0000313" key="6">
    <source>
        <dbReference type="Proteomes" id="UP000563094"/>
    </source>
</evidence>
<keyword evidence="3" id="KW-0547">Nucleotide-binding</keyword>
<dbReference type="GO" id="GO:0005524">
    <property type="term" value="F:ATP binding"/>
    <property type="evidence" value="ECO:0007669"/>
    <property type="project" value="UniProtKB-UniRule"/>
</dbReference>
<dbReference type="SMART" id="SM00364">
    <property type="entry name" value="LRR_BAC"/>
    <property type="match status" value="4"/>
</dbReference>
<dbReference type="InterPro" id="IPR001245">
    <property type="entry name" value="Ser-Thr/Tyr_kinase_cat_dom"/>
</dbReference>
<feature type="binding site" evidence="3">
    <location>
        <position position="237"/>
    </location>
    <ligand>
        <name>ATP</name>
        <dbReference type="ChEBI" id="CHEBI:30616"/>
    </ligand>
</feature>
<dbReference type="EMBL" id="JACJIQ010000011">
    <property type="protein sequence ID" value="MBA9078136.1"/>
    <property type="molecule type" value="Genomic_DNA"/>
</dbReference>
<keyword evidence="6" id="KW-1185">Reference proteome</keyword>
<gene>
    <name evidence="5" type="ORF">FHS90_002860</name>
</gene>
<keyword evidence="1" id="KW-0433">Leucine-rich repeat</keyword>
<protein>
    <recommendedName>
        <fullName evidence="4">Protein kinase domain-containing protein</fullName>
    </recommendedName>
</protein>
<dbReference type="InterPro" id="IPR032675">
    <property type="entry name" value="LRR_dom_sf"/>
</dbReference>
<evidence type="ECO:0000256" key="1">
    <source>
        <dbReference type="ARBA" id="ARBA00022614"/>
    </source>
</evidence>
<dbReference type="Gene3D" id="3.80.10.10">
    <property type="entry name" value="Ribonuclease Inhibitor"/>
    <property type="match status" value="2"/>
</dbReference>
<dbReference type="SUPFAM" id="SSF52058">
    <property type="entry name" value="L domain-like"/>
    <property type="match status" value="1"/>
</dbReference>
<dbReference type="InterPro" id="IPR025875">
    <property type="entry name" value="Leu-rich_rpt_4"/>
</dbReference>
<dbReference type="InterPro" id="IPR011009">
    <property type="entry name" value="Kinase-like_dom_sf"/>
</dbReference>
<organism evidence="5 6">
    <name type="scientific">Rufibacter quisquiliarum</name>
    <dbReference type="NCBI Taxonomy" id="1549639"/>
    <lineage>
        <taxon>Bacteria</taxon>
        <taxon>Pseudomonadati</taxon>
        <taxon>Bacteroidota</taxon>
        <taxon>Cytophagia</taxon>
        <taxon>Cytophagales</taxon>
        <taxon>Hymenobacteraceae</taxon>
        <taxon>Rufibacter</taxon>
    </lineage>
</organism>
<evidence type="ECO:0000259" key="4">
    <source>
        <dbReference type="PROSITE" id="PS50011"/>
    </source>
</evidence>
<dbReference type="SUPFAM" id="SSF56112">
    <property type="entry name" value="Protein kinase-like (PK-like)"/>
    <property type="match status" value="1"/>
</dbReference>
<accession>A0A839GTK0</accession>
<dbReference type="Pfam" id="PF13855">
    <property type="entry name" value="LRR_8"/>
    <property type="match status" value="1"/>
</dbReference>
<dbReference type="GO" id="GO:0004672">
    <property type="term" value="F:protein kinase activity"/>
    <property type="evidence" value="ECO:0007669"/>
    <property type="project" value="InterPro"/>
</dbReference>
<dbReference type="PROSITE" id="PS50011">
    <property type="entry name" value="PROTEIN_KINASE_DOM"/>
    <property type="match status" value="1"/>
</dbReference>
<keyword evidence="2" id="KW-0677">Repeat</keyword>
<dbReference type="Proteomes" id="UP000563094">
    <property type="component" value="Unassembled WGS sequence"/>
</dbReference>
<dbReference type="GO" id="GO:0005737">
    <property type="term" value="C:cytoplasm"/>
    <property type="evidence" value="ECO:0007669"/>
    <property type="project" value="TreeGrafter"/>
</dbReference>
<dbReference type="InterPro" id="IPR000719">
    <property type="entry name" value="Prot_kinase_dom"/>
</dbReference>
<dbReference type="Gene3D" id="3.30.200.20">
    <property type="entry name" value="Phosphorylase Kinase, domain 1"/>
    <property type="match status" value="1"/>
</dbReference>
<dbReference type="InterPro" id="IPR003591">
    <property type="entry name" value="Leu-rich_rpt_typical-subtyp"/>
</dbReference>
<dbReference type="AlphaFoldDB" id="A0A839GTK0"/>
<dbReference type="SMART" id="SM00369">
    <property type="entry name" value="LRR_TYP"/>
    <property type="match status" value="4"/>
</dbReference>
<dbReference type="InterPro" id="IPR017441">
    <property type="entry name" value="Protein_kinase_ATP_BS"/>
</dbReference>
<feature type="domain" description="Protein kinase" evidence="4">
    <location>
        <begin position="203"/>
        <end position="438"/>
    </location>
</feature>
<reference evidence="5 6" key="1">
    <citation type="submission" date="2020-08" db="EMBL/GenBank/DDBJ databases">
        <title>Genomic Encyclopedia of Type Strains, Phase IV (KMG-IV): sequencing the most valuable type-strain genomes for metagenomic binning, comparative biology and taxonomic classification.</title>
        <authorList>
            <person name="Goeker M."/>
        </authorList>
    </citation>
    <scope>NUCLEOTIDE SEQUENCE [LARGE SCALE GENOMIC DNA]</scope>
    <source>
        <strain evidence="5 6">DSM 29854</strain>
    </source>
</reference>
<dbReference type="InterPro" id="IPR050216">
    <property type="entry name" value="LRR_domain-containing"/>
</dbReference>
<name>A0A839GTK0_9BACT</name>
<dbReference type="Pfam" id="PF12799">
    <property type="entry name" value="LRR_4"/>
    <property type="match status" value="1"/>
</dbReference>
<dbReference type="PROSITE" id="PS51450">
    <property type="entry name" value="LRR"/>
    <property type="match status" value="2"/>
</dbReference>
<sequence>MHTLHQLESGQLKGTKTLKLSCGLTHLPQETRTLAQTLEVLDLSGNQLTALPDWMAELTNLRILFCSNNPFTTFPAVLGQCPKLEMIGFKACRLTTVPEGALPPSLRWLTLTDNQITQLPASIGQCTRLQKCLLAGNRLTRLPAEMAQCQHLELLRISANHLTALPDWLFSLPRLSWLAFAGNPCQNAQPLQEHLLEISWEELTFEEQLGEGASGIISRARWHHKPTEQLPAQVAVKVFKGEVTSDGFPQDERQACMAAGDHPNLVQVLGKITQHPAQKQGLVFRLIPQGYRNLGGSPSFETCTRDVFAAGTAFSLQEVLKITSGIGAAAAHLHARHLLHGDLYAHNTLVDDTGHALFGDFGAATLYKNLSTEQAALLERIEVRAFGYLLEDLLTHLAPAEVSQAQALFQLQQACLQPEPLARPGFATISAVLGALAG</sequence>
<dbReference type="RefSeq" id="WP_182513434.1">
    <property type="nucleotide sequence ID" value="NZ_JACJIQ010000011.1"/>
</dbReference>
<keyword evidence="3" id="KW-0067">ATP-binding</keyword>